<name>A0A4Y7RTL5_9FIRM</name>
<evidence type="ECO:0000313" key="4">
    <source>
        <dbReference type="Proteomes" id="UP000297597"/>
    </source>
</evidence>
<dbReference type="AlphaFoldDB" id="A0A4Y7RTL5"/>
<sequence>MPDTTRMVLAGEGGQGVQAIAEILAEAANEEGRQALYIPNFGVEQRGGVSVAFLQISDQTIGSPKFLKGDIVAALSDRAVQRTAQYTGPETTFIYDSAMEGVADELPKNAARVMPVPAMEVAKKELQPRVFNMVIMGAVIGATGVITLDKAKAAVEKKLGYKFEKQPHLRDLNFKALERGVKLGSEMLGGLH</sequence>
<organism evidence="3 4">
    <name type="scientific">Pelotomaculum propionicicum</name>
    <dbReference type="NCBI Taxonomy" id="258475"/>
    <lineage>
        <taxon>Bacteria</taxon>
        <taxon>Bacillati</taxon>
        <taxon>Bacillota</taxon>
        <taxon>Clostridia</taxon>
        <taxon>Eubacteriales</taxon>
        <taxon>Desulfotomaculaceae</taxon>
        <taxon>Pelotomaculum</taxon>
    </lineage>
</organism>
<evidence type="ECO:0000313" key="3">
    <source>
        <dbReference type="EMBL" id="TEB12211.1"/>
    </source>
</evidence>
<dbReference type="NCBIfam" id="TIGR02175">
    <property type="entry name" value="PorC_KorC"/>
    <property type="match status" value="1"/>
</dbReference>
<dbReference type="EC" id="1.2.1.58" evidence="3"/>
<dbReference type="GO" id="GO:0047110">
    <property type="term" value="F:phenylglyoxylate dehydrogenase (acylating) activity"/>
    <property type="evidence" value="ECO:0007669"/>
    <property type="project" value="UniProtKB-EC"/>
</dbReference>
<dbReference type="InterPro" id="IPR052554">
    <property type="entry name" value="2-oxoglutarate_synth_KorC"/>
</dbReference>
<keyword evidence="1 3" id="KW-0560">Oxidoreductase</keyword>
<dbReference type="Pfam" id="PF01558">
    <property type="entry name" value="POR"/>
    <property type="match status" value="1"/>
</dbReference>
<evidence type="ECO:0000256" key="1">
    <source>
        <dbReference type="ARBA" id="ARBA00023002"/>
    </source>
</evidence>
<dbReference type="GO" id="GO:0016625">
    <property type="term" value="F:oxidoreductase activity, acting on the aldehyde or oxo group of donors, iron-sulfur protein as acceptor"/>
    <property type="evidence" value="ECO:0007669"/>
    <property type="project" value="InterPro"/>
</dbReference>
<dbReference type="PANTHER" id="PTHR42730">
    <property type="entry name" value="2-OXOGLUTARATE SYNTHASE SUBUNIT KORC"/>
    <property type="match status" value="1"/>
</dbReference>
<reference evidence="3 4" key="1">
    <citation type="journal article" date="2018" name="Environ. Microbiol.">
        <title>Novel energy conservation strategies and behaviour of Pelotomaculum schinkii driving syntrophic propionate catabolism.</title>
        <authorList>
            <person name="Hidalgo-Ahumada C.A.P."/>
            <person name="Nobu M.K."/>
            <person name="Narihiro T."/>
            <person name="Tamaki H."/>
            <person name="Liu W.T."/>
            <person name="Kamagata Y."/>
            <person name="Stams A.J.M."/>
            <person name="Imachi H."/>
            <person name="Sousa D.Z."/>
        </authorList>
    </citation>
    <scope>NUCLEOTIDE SEQUENCE [LARGE SCALE GENOMIC DNA]</scope>
    <source>
        <strain evidence="3 4">MGP</strain>
    </source>
</reference>
<dbReference type="PANTHER" id="PTHR42730:SF1">
    <property type="entry name" value="2-OXOGLUTARATE SYNTHASE SUBUNIT KORC"/>
    <property type="match status" value="1"/>
</dbReference>
<protein>
    <submittedName>
        <fullName evidence="3">NADH-dependent phenylglyoxylate dehydrogenase subunit gamma</fullName>
        <ecNumber evidence="3">1.2.1.58</ecNumber>
    </submittedName>
</protein>
<keyword evidence="4" id="KW-1185">Reference proteome</keyword>
<feature type="domain" description="Pyruvate/ketoisovalerate oxidoreductase catalytic" evidence="2">
    <location>
        <begin position="13"/>
        <end position="181"/>
    </location>
</feature>
<dbReference type="Proteomes" id="UP000297597">
    <property type="component" value="Unassembled WGS sequence"/>
</dbReference>
<dbReference type="RefSeq" id="WP_134212979.1">
    <property type="nucleotide sequence ID" value="NZ_QFFZ01000008.1"/>
</dbReference>
<comment type="caution">
    <text evidence="3">The sequence shown here is derived from an EMBL/GenBank/DDBJ whole genome shotgun (WGS) entry which is preliminary data.</text>
</comment>
<dbReference type="OrthoDB" id="9789125at2"/>
<proteinExistence type="predicted"/>
<dbReference type="InterPro" id="IPR002869">
    <property type="entry name" value="Pyrv_flavodox_OxRed_cen"/>
</dbReference>
<dbReference type="InterPro" id="IPR019752">
    <property type="entry name" value="Pyrv/ketoisovalerate_OxRed_cat"/>
</dbReference>
<dbReference type="InterPro" id="IPR011894">
    <property type="entry name" value="PorC_KorC"/>
</dbReference>
<dbReference type="Gene3D" id="3.40.920.10">
    <property type="entry name" value="Pyruvate-ferredoxin oxidoreductase, PFOR, domain III"/>
    <property type="match status" value="1"/>
</dbReference>
<accession>A0A4Y7RTL5</accession>
<dbReference type="EMBL" id="QFFZ01000008">
    <property type="protein sequence ID" value="TEB12211.1"/>
    <property type="molecule type" value="Genomic_DNA"/>
</dbReference>
<evidence type="ECO:0000259" key="2">
    <source>
        <dbReference type="Pfam" id="PF01558"/>
    </source>
</evidence>
<gene>
    <name evidence="3" type="primary">padE_2</name>
    <name evidence="3" type="ORF">Pmgp_01102</name>
</gene>
<dbReference type="SUPFAM" id="SSF53323">
    <property type="entry name" value="Pyruvate-ferredoxin oxidoreductase, PFOR, domain III"/>
    <property type="match status" value="1"/>
</dbReference>